<dbReference type="InterPro" id="IPR050889">
    <property type="entry name" value="Dendritic_Spine_Reg/Scaffold"/>
</dbReference>
<feature type="repeat" description="ANK" evidence="3">
    <location>
        <begin position="751"/>
        <end position="783"/>
    </location>
</feature>
<dbReference type="PANTHER" id="PTHR24166">
    <property type="entry name" value="ROLLING PEBBLES, ISOFORM B"/>
    <property type="match status" value="1"/>
</dbReference>
<dbReference type="Proteomes" id="UP000245591">
    <property type="component" value="Unassembled WGS sequence"/>
</dbReference>
<evidence type="ECO:0000313" key="4">
    <source>
        <dbReference type="EMBL" id="PVZ97129.1"/>
    </source>
</evidence>
<feature type="repeat" description="ANK" evidence="3">
    <location>
        <begin position="600"/>
        <end position="632"/>
    </location>
</feature>
<keyword evidence="2 3" id="KW-0040">ANK repeat</keyword>
<evidence type="ECO:0000256" key="2">
    <source>
        <dbReference type="ARBA" id="ARBA00023043"/>
    </source>
</evidence>
<dbReference type="EMBL" id="MBFU01000977">
    <property type="protein sequence ID" value="PVZ97129.1"/>
    <property type="molecule type" value="Genomic_DNA"/>
</dbReference>
<sequence>MEQKLTYETLCRIFIFANRPDLSLLSHTFYSISKELSVQSDILLKEFGKERCFENTGISLVYPKLAKKEQLVLTLLRKGAVISENDPIYENVFILGWEKVLDHLLKMCYLAEISEKPNINMFGEDVHVPLYSIKPFFDINNINSILIYQSRKNNHIRILKHLYNAHKIEIDAGKKFGLNPSQMYKGKVRVNIHEEFNFKKYYSIDINEIDDKYYYNRIQFYLSLETPTADQIQECLKCAVLSQNKTVVELMINHDNFSLTTFKNSFNNMIGIRDTEYLHKYLELGIKSNKISDSKASNSFFRNLGVTNLQLENYSFEKKMLIEAFFDSIYNKNIDMVKHYLERGLDFSLFEQDVNLLRISGLNDYFIDDKEVPLLLELLELMDKNGFHWNSRHGILLSESFAHYEIAKFLLERGADTSRINSNALFYSIESGNVESAKLALKYSKKTYNLRDGFRRVCRNNKIEMTRFLLEHDYKACGNLTQMLVEIFEKGFVEIIKLLVLHGADVNTEHGFMLKEALKKNEPKTVNILLDLGAYVDPNNEIAIRTAYRLGIIRVIEKAIENGLGKNKYLINKLLIESISKNDIRMTNFLIENGANPKHNNGKSVIMACRKGNIDLVKKLVEMGVDIRAQKDKGLVLACKNGHYNIAKLAIEHGATFNSNINEILTDSYLAGHKRIIDLLIEYGADQSVIPSCDFLLACKRGDFDKVKNLVECGKVNIQLKENLGLIWSCSLESTDITDYLLKRGANIHARKERALVSACRNGRYHTVELLIKNGAKLTARNNRPLVCAVERNHIDIVNLLTDNNVSFYEKKGHAIYWGAKKSNIRTFRMVLDKHRINQDCLNKSRYWTITEGNKRNFKALKLYCDSIND</sequence>
<dbReference type="AlphaFoldDB" id="A0A2U1IWE7"/>
<dbReference type="PANTHER" id="PTHR24166:SF55">
    <property type="entry name" value="ROLLING PEBBLES, ISOFORM B"/>
    <property type="match status" value="1"/>
</dbReference>
<dbReference type="SUPFAM" id="SSF48403">
    <property type="entry name" value="Ankyrin repeat"/>
    <property type="match status" value="2"/>
</dbReference>
<gene>
    <name evidence="4" type="ORF">BB558_006933</name>
</gene>
<dbReference type="InterPro" id="IPR036770">
    <property type="entry name" value="Ankyrin_rpt-contain_sf"/>
</dbReference>
<evidence type="ECO:0000256" key="1">
    <source>
        <dbReference type="ARBA" id="ARBA00022737"/>
    </source>
</evidence>
<proteinExistence type="predicted"/>
<evidence type="ECO:0000256" key="3">
    <source>
        <dbReference type="PROSITE-ProRule" id="PRU00023"/>
    </source>
</evidence>
<dbReference type="Pfam" id="PF12796">
    <property type="entry name" value="Ank_2"/>
    <property type="match status" value="2"/>
</dbReference>
<evidence type="ECO:0008006" key="6">
    <source>
        <dbReference type="Google" id="ProtNLM"/>
    </source>
</evidence>
<keyword evidence="5" id="KW-1185">Reference proteome</keyword>
<dbReference type="InterPro" id="IPR002110">
    <property type="entry name" value="Ankyrin_rpt"/>
</dbReference>
<dbReference type="PROSITE" id="PS50088">
    <property type="entry name" value="ANK_REPEAT"/>
    <property type="match status" value="2"/>
</dbReference>
<comment type="caution">
    <text evidence="4">The sequence shown here is derived from an EMBL/GenBank/DDBJ whole genome shotgun (WGS) entry which is preliminary data.</text>
</comment>
<dbReference type="Gene3D" id="1.25.40.20">
    <property type="entry name" value="Ankyrin repeat-containing domain"/>
    <property type="match status" value="3"/>
</dbReference>
<name>A0A2U1IWE7_SMIAN</name>
<evidence type="ECO:0000313" key="5">
    <source>
        <dbReference type="Proteomes" id="UP000245591"/>
    </source>
</evidence>
<keyword evidence="1" id="KW-0677">Repeat</keyword>
<accession>A0A2U1IWE7</accession>
<organism evidence="4 5">
    <name type="scientific">Smittium angustum</name>
    <dbReference type="NCBI Taxonomy" id="133377"/>
    <lineage>
        <taxon>Eukaryota</taxon>
        <taxon>Fungi</taxon>
        <taxon>Fungi incertae sedis</taxon>
        <taxon>Zoopagomycota</taxon>
        <taxon>Kickxellomycotina</taxon>
        <taxon>Harpellomycetes</taxon>
        <taxon>Harpellales</taxon>
        <taxon>Legeriomycetaceae</taxon>
        <taxon>Smittium</taxon>
    </lineage>
</organism>
<reference evidence="4 5" key="1">
    <citation type="journal article" date="2018" name="MBio">
        <title>Comparative Genomics Reveals the Core Gene Toolbox for the Fungus-Insect Symbiosis.</title>
        <authorList>
            <person name="Wang Y."/>
            <person name="Stata M."/>
            <person name="Wang W."/>
            <person name="Stajich J.E."/>
            <person name="White M.M."/>
            <person name="Moncalvo J.M."/>
        </authorList>
    </citation>
    <scope>NUCLEOTIDE SEQUENCE [LARGE SCALE GENOMIC DNA]</scope>
    <source>
        <strain evidence="4 5">AUS-126-30</strain>
    </source>
</reference>
<dbReference type="SMART" id="SM00248">
    <property type="entry name" value="ANK"/>
    <property type="match status" value="12"/>
</dbReference>
<protein>
    <recommendedName>
        <fullName evidence="6">Ankyrin repeat protein</fullName>
    </recommendedName>
</protein>